<reference evidence="4" key="1">
    <citation type="submission" date="2022-11" db="UniProtKB">
        <authorList>
            <consortium name="WormBaseParasite"/>
        </authorList>
    </citation>
    <scope>IDENTIFICATION</scope>
</reference>
<dbReference type="Pfam" id="PF00059">
    <property type="entry name" value="Lectin_C"/>
    <property type="match status" value="1"/>
</dbReference>
<feature type="signal peptide" evidence="1">
    <location>
        <begin position="1"/>
        <end position="17"/>
    </location>
</feature>
<keyword evidence="3" id="KW-1185">Reference proteome</keyword>
<evidence type="ECO:0000313" key="3">
    <source>
        <dbReference type="Proteomes" id="UP000887540"/>
    </source>
</evidence>
<sequence>MLRLFLFISLNIYSVSSCSDPFVSGLDDKCYFFSNTSATWAQAQNSCIALGGSLTSVKNASENQYISYMMSKISNQDYWIDGYRDNKNTWTWADLQNFTYSNWDTGEPNGPDNNLDYIRVEASNGAKWKSEDVTTEELSTTPYVPCMPYNEDFFLTFFFDDTRIGMNNMLSYENIVLSTVALPTSSYTERILNIYATSAPEFFGNAIYFNDSTAIQQLFGGVANSYGQTERLPTYNLTDSLLHYYDTLDTIKYRSGAPAIVIFNNAHVEDVGSALEVVQDLHKHKPKVFVLLIVLIAFERLEMSIRLLTCVWIFGIVQAQNPCRVNVIFSLEASTYVKSEVQTQPTTTTTQVNTQGIVSTIPPVTAPEISTLGPESSTFLASTQGVLTVEPISTASDYYEFASSPVPFNDINDDLQEIGKKIHELRAHRQAQKQKPKPQKINDKEILTNKLIMPTTRLEAVQSSSLNTAKKIWNALPTRIVEIGHHESFKSAVKDPAVYHHLISRIQCAT</sequence>
<protein>
    <submittedName>
        <fullName evidence="4">C-type lectin domain-containing protein</fullName>
    </submittedName>
</protein>
<keyword evidence="1" id="KW-0732">Signal</keyword>
<evidence type="ECO:0000256" key="1">
    <source>
        <dbReference type="SAM" id="SignalP"/>
    </source>
</evidence>
<feature type="chain" id="PRO_5037459274" evidence="1">
    <location>
        <begin position="18"/>
        <end position="510"/>
    </location>
</feature>
<dbReference type="InterPro" id="IPR050111">
    <property type="entry name" value="C-type_lectin/snaclec_domain"/>
</dbReference>
<feature type="domain" description="C-type lectin" evidence="2">
    <location>
        <begin position="26"/>
        <end position="131"/>
    </location>
</feature>
<dbReference type="AlphaFoldDB" id="A0A914C143"/>
<dbReference type="WBParaSite" id="ACRNAN_Path_1433.g5622.t1">
    <property type="protein sequence ID" value="ACRNAN_Path_1433.g5622.t1"/>
    <property type="gene ID" value="ACRNAN_Path_1433.g5622"/>
</dbReference>
<dbReference type="InterPro" id="IPR016187">
    <property type="entry name" value="CTDL_fold"/>
</dbReference>
<dbReference type="InterPro" id="IPR001304">
    <property type="entry name" value="C-type_lectin-like"/>
</dbReference>
<dbReference type="SUPFAM" id="SSF56436">
    <property type="entry name" value="C-type lectin-like"/>
    <property type="match status" value="1"/>
</dbReference>
<dbReference type="PROSITE" id="PS51257">
    <property type="entry name" value="PROKAR_LIPOPROTEIN"/>
    <property type="match status" value="1"/>
</dbReference>
<dbReference type="PROSITE" id="PS50041">
    <property type="entry name" value="C_TYPE_LECTIN_2"/>
    <property type="match status" value="1"/>
</dbReference>
<name>A0A914C143_9BILA</name>
<dbReference type="SMART" id="SM00034">
    <property type="entry name" value="CLECT"/>
    <property type="match status" value="1"/>
</dbReference>
<dbReference type="Gene3D" id="3.10.100.10">
    <property type="entry name" value="Mannose-Binding Protein A, subunit A"/>
    <property type="match status" value="1"/>
</dbReference>
<organism evidence="3 4">
    <name type="scientific">Acrobeloides nanus</name>
    <dbReference type="NCBI Taxonomy" id="290746"/>
    <lineage>
        <taxon>Eukaryota</taxon>
        <taxon>Metazoa</taxon>
        <taxon>Ecdysozoa</taxon>
        <taxon>Nematoda</taxon>
        <taxon>Chromadorea</taxon>
        <taxon>Rhabditida</taxon>
        <taxon>Tylenchina</taxon>
        <taxon>Cephalobomorpha</taxon>
        <taxon>Cephaloboidea</taxon>
        <taxon>Cephalobidae</taxon>
        <taxon>Acrobeloides</taxon>
    </lineage>
</organism>
<evidence type="ECO:0000259" key="2">
    <source>
        <dbReference type="PROSITE" id="PS50041"/>
    </source>
</evidence>
<dbReference type="InterPro" id="IPR016186">
    <property type="entry name" value="C-type_lectin-like/link_sf"/>
</dbReference>
<accession>A0A914C143</accession>
<dbReference type="CDD" id="cd00037">
    <property type="entry name" value="CLECT"/>
    <property type="match status" value="1"/>
</dbReference>
<proteinExistence type="predicted"/>
<dbReference type="Proteomes" id="UP000887540">
    <property type="component" value="Unplaced"/>
</dbReference>
<evidence type="ECO:0000313" key="4">
    <source>
        <dbReference type="WBParaSite" id="ACRNAN_Path_1433.g5622.t1"/>
    </source>
</evidence>
<dbReference type="PANTHER" id="PTHR22803">
    <property type="entry name" value="MANNOSE, PHOSPHOLIPASE, LECTIN RECEPTOR RELATED"/>
    <property type="match status" value="1"/>
</dbReference>